<dbReference type="EMBL" id="VSRR010005754">
    <property type="protein sequence ID" value="MPC43266.1"/>
    <property type="molecule type" value="Genomic_DNA"/>
</dbReference>
<dbReference type="PANTHER" id="PTHR33332">
    <property type="entry name" value="REVERSE TRANSCRIPTASE DOMAIN-CONTAINING PROTEIN"/>
    <property type="match status" value="1"/>
</dbReference>
<evidence type="ECO:0000313" key="2">
    <source>
        <dbReference type="EMBL" id="MPC43266.1"/>
    </source>
</evidence>
<dbReference type="Proteomes" id="UP000324222">
    <property type="component" value="Unassembled WGS sequence"/>
</dbReference>
<accession>A0A5B7FD77</accession>
<comment type="caution">
    <text evidence="2">The sequence shown here is derived from an EMBL/GenBank/DDBJ whole genome shotgun (WGS) entry which is preliminary data.</text>
</comment>
<reference evidence="2 3" key="1">
    <citation type="submission" date="2019-05" db="EMBL/GenBank/DDBJ databases">
        <title>Another draft genome of Portunus trituberculatus and its Hox gene families provides insights of decapod evolution.</title>
        <authorList>
            <person name="Jeong J.-H."/>
            <person name="Song I."/>
            <person name="Kim S."/>
            <person name="Choi T."/>
            <person name="Kim D."/>
            <person name="Ryu S."/>
            <person name="Kim W."/>
        </authorList>
    </citation>
    <scope>NUCLEOTIDE SEQUENCE [LARGE SCALE GENOMIC DNA]</scope>
    <source>
        <tissue evidence="2">Muscle</tissue>
    </source>
</reference>
<keyword evidence="1" id="KW-0732">Signal</keyword>
<sequence length="180" mass="20870">MLHILLITILRACEGNTPARRKTSRKSIIPRERKTLMKRWATLNQRIHKATNVRQRSLIQAKVCDIEKKIKDSYKDTGHQQITPSHAVKCLGVKTSDDATFQHHISETVNKAKRMVGWVLHTFKSREKDVMLGLWKALIQPMLDYCSQLCSPHIKGDIQKLESVQRAYTRKIRGINELNY</sequence>
<feature type="chain" id="PRO_5023122942" evidence="1">
    <location>
        <begin position="16"/>
        <end position="180"/>
    </location>
</feature>
<gene>
    <name evidence="2" type="ORF">E2C01_036910</name>
</gene>
<evidence type="ECO:0000256" key="1">
    <source>
        <dbReference type="SAM" id="SignalP"/>
    </source>
</evidence>
<name>A0A5B7FD77_PORTR</name>
<proteinExistence type="predicted"/>
<dbReference type="AlphaFoldDB" id="A0A5B7FD77"/>
<dbReference type="PRINTS" id="PR01345">
    <property type="entry name" value="CERVTRCPTASE"/>
</dbReference>
<organism evidence="2 3">
    <name type="scientific">Portunus trituberculatus</name>
    <name type="common">Swimming crab</name>
    <name type="synonym">Neptunus trituberculatus</name>
    <dbReference type="NCBI Taxonomy" id="210409"/>
    <lineage>
        <taxon>Eukaryota</taxon>
        <taxon>Metazoa</taxon>
        <taxon>Ecdysozoa</taxon>
        <taxon>Arthropoda</taxon>
        <taxon>Crustacea</taxon>
        <taxon>Multicrustacea</taxon>
        <taxon>Malacostraca</taxon>
        <taxon>Eumalacostraca</taxon>
        <taxon>Eucarida</taxon>
        <taxon>Decapoda</taxon>
        <taxon>Pleocyemata</taxon>
        <taxon>Brachyura</taxon>
        <taxon>Eubrachyura</taxon>
        <taxon>Portunoidea</taxon>
        <taxon>Portunidae</taxon>
        <taxon>Portuninae</taxon>
        <taxon>Portunus</taxon>
    </lineage>
</organism>
<evidence type="ECO:0000313" key="3">
    <source>
        <dbReference type="Proteomes" id="UP000324222"/>
    </source>
</evidence>
<keyword evidence="3" id="KW-1185">Reference proteome</keyword>
<feature type="signal peptide" evidence="1">
    <location>
        <begin position="1"/>
        <end position="15"/>
    </location>
</feature>
<protein>
    <submittedName>
        <fullName evidence="2">Uncharacterized protein</fullName>
    </submittedName>
</protein>